<comment type="caution">
    <text evidence="13">The sequence shown here is derived from an EMBL/GenBank/DDBJ whole genome shotgun (WGS) entry which is preliminary data.</text>
</comment>
<gene>
    <name evidence="13" type="ORF">QE152_g4112</name>
</gene>
<protein>
    <submittedName>
        <fullName evidence="13">Cytochrome P450</fullName>
    </submittedName>
</protein>
<dbReference type="Gene3D" id="1.10.630.10">
    <property type="entry name" value="Cytochrome P450"/>
    <property type="match status" value="1"/>
</dbReference>
<keyword evidence="8" id="KW-0492">Microsome</keyword>
<dbReference type="GO" id="GO:0005506">
    <property type="term" value="F:iron ion binding"/>
    <property type="evidence" value="ECO:0007669"/>
    <property type="project" value="InterPro"/>
</dbReference>
<dbReference type="PANTHER" id="PTHR24292">
    <property type="entry name" value="CYTOCHROME P450"/>
    <property type="match status" value="1"/>
</dbReference>
<keyword evidence="5" id="KW-0349">Heme</keyword>
<keyword evidence="6" id="KW-0479">Metal-binding</keyword>
<sequence>MTECAEEYVNYFLNQKKTVDVELKDITTRYTNDIIASVAFGVKCDSINEKNNEFYLMGKKMTNLTFLRGLAFLLYGIMPKLSKANAKKSSINPSIHSLNYYFRQCN</sequence>
<proteinExistence type="inferred from homology"/>
<keyword evidence="7" id="KW-0256">Endoplasmic reticulum</keyword>
<evidence type="ECO:0000256" key="4">
    <source>
        <dbReference type="ARBA" id="ARBA00010617"/>
    </source>
</evidence>
<comment type="subcellular location">
    <subcellularLocation>
        <location evidence="3">Endoplasmic reticulum membrane</location>
    </subcellularLocation>
    <subcellularLocation>
        <location evidence="2">Microsome membrane</location>
    </subcellularLocation>
</comment>
<evidence type="ECO:0000256" key="1">
    <source>
        <dbReference type="ARBA" id="ARBA00001971"/>
    </source>
</evidence>
<keyword evidence="10" id="KW-0408">Iron</keyword>
<comment type="similarity">
    <text evidence="4">Belongs to the cytochrome P450 family.</text>
</comment>
<evidence type="ECO:0000256" key="9">
    <source>
        <dbReference type="ARBA" id="ARBA00023002"/>
    </source>
</evidence>
<dbReference type="InterPro" id="IPR050476">
    <property type="entry name" value="Insect_CytP450_Detox"/>
</dbReference>
<dbReference type="GO" id="GO:0016705">
    <property type="term" value="F:oxidoreductase activity, acting on paired donors, with incorporation or reduction of molecular oxygen"/>
    <property type="evidence" value="ECO:0007669"/>
    <property type="project" value="InterPro"/>
</dbReference>
<name>A0AAW1N259_POPJA</name>
<accession>A0AAW1N259</accession>
<dbReference type="Proteomes" id="UP001458880">
    <property type="component" value="Unassembled WGS sequence"/>
</dbReference>
<keyword evidence="14" id="KW-1185">Reference proteome</keyword>
<dbReference type="PANTHER" id="PTHR24292:SF54">
    <property type="entry name" value="CYP9F3-RELATED"/>
    <property type="match status" value="1"/>
</dbReference>
<evidence type="ECO:0000256" key="7">
    <source>
        <dbReference type="ARBA" id="ARBA00022824"/>
    </source>
</evidence>
<evidence type="ECO:0000313" key="14">
    <source>
        <dbReference type="Proteomes" id="UP001458880"/>
    </source>
</evidence>
<evidence type="ECO:0000256" key="11">
    <source>
        <dbReference type="ARBA" id="ARBA00023033"/>
    </source>
</evidence>
<dbReference type="EMBL" id="JASPKY010000019">
    <property type="protein sequence ID" value="KAK9752527.1"/>
    <property type="molecule type" value="Genomic_DNA"/>
</dbReference>
<evidence type="ECO:0000256" key="8">
    <source>
        <dbReference type="ARBA" id="ARBA00022848"/>
    </source>
</evidence>
<evidence type="ECO:0000256" key="5">
    <source>
        <dbReference type="ARBA" id="ARBA00022617"/>
    </source>
</evidence>
<evidence type="ECO:0000256" key="6">
    <source>
        <dbReference type="ARBA" id="ARBA00022723"/>
    </source>
</evidence>
<evidence type="ECO:0000256" key="12">
    <source>
        <dbReference type="ARBA" id="ARBA00023136"/>
    </source>
</evidence>
<dbReference type="GO" id="GO:0004497">
    <property type="term" value="F:monooxygenase activity"/>
    <property type="evidence" value="ECO:0007669"/>
    <property type="project" value="UniProtKB-KW"/>
</dbReference>
<dbReference type="SUPFAM" id="SSF48264">
    <property type="entry name" value="Cytochrome P450"/>
    <property type="match status" value="1"/>
</dbReference>
<keyword evidence="11" id="KW-0503">Monooxygenase</keyword>
<evidence type="ECO:0000313" key="13">
    <source>
        <dbReference type="EMBL" id="KAK9752527.1"/>
    </source>
</evidence>
<dbReference type="InterPro" id="IPR036396">
    <property type="entry name" value="Cyt_P450_sf"/>
</dbReference>
<dbReference type="GO" id="GO:0020037">
    <property type="term" value="F:heme binding"/>
    <property type="evidence" value="ECO:0007669"/>
    <property type="project" value="InterPro"/>
</dbReference>
<dbReference type="GO" id="GO:0005789">
    <property type="term" value="C:endoplasmic reticulum membrane"/>
    <property type="evidence" value="ECO:0007669"/>
    <property type="project" value="UniProtKB-SubCell"/>
</dbReference>
<evidence type="ECO:0000256" key="3">
    <source>
        <dbReference type="ARBA" id="ARBA00004586"/>
    </source>
</evidence>
<keyword evidence="12" id="KW-0472">Membrane</keyword>
<reference evidence="13 14" key="1">
    <citation type="journal article" date="2024" name="BMC Genomics">
        <title>De novo assembly and annotation of Popillia japonica's genome with initial clues to its potential as an invasive pest.</title>
        <authorList>
            <person name="Cucini C."/>
            <person name="Boschi S."/>
            <person name="Funari R."/>
            <person name="Cardaioli E."/>
            <person name="Iannotti N."/>
            <person name="Marturano G."/>
            <person name="Paoli F."/>
            <person name="Bruttini M."/>
            <person name="Carapelli A."/>
            <person name="Frati F."/>
            <person name="Nardi F."/>
        </authorList>
    </citation>
    <scope>NUCLEOTIDE SEQUENCE [LARGE SCALE GENOMIC DNA]</scope>
    <source>
        <strain evidence="13">DMR45628</strain>
    </source>
</reference>
<keyword evidence="9" id="KW-0560">Oxidoreductase</keyword>
<dbReference type="AlphaFoldDB" id="A0AAW1N259"/>
<comment type="cofactor">
    <cofactor evidence="1">
        <name>heme</name>
        <dbReference type="ChEBI" id="CHEBI:30413"/>
    </cofactor>
</comment>
<organism evidence="13 14">
    <name type="scientific">Popillia japonica</name>
    <name type="common">Japanese beetle</name>
    <dbReference type="NCBI Taxonomy" id="7064"/>
    <lineage>
        <taxon>Eukaryota</taxon>
        <taxon>Metazoa</taxon>
        <taxon>Ecdysozoa</taxon>
        <taxon>Arthropoda</taxon>
        <taxon>Hexapoda</taxon>
        <taxon>Insecta</taxon>
        <taxon>Pterygota</taxon>
        <taxon>Neoptera</taxon>
        <taxon>Endopterygota</taxon>
        <taxon>Coleoptera</taxon>
        <taxon>Polyphaga</taxon>
        <taxon>Scarabaeiformia</taxon>
        <taxon>Scarabaeidae</taxon>
        <taxon>Rutelinae</taxon>
        <taxon>Popillia</taxon>
    </lineage>
</organism>
<evidence type="ECO:0000256" key="10">
    <source>
        <dbReference type="ARBA" id="ARBA00023004"/>
    </source>
</evidence>
<evidence type="ECO:0000256" key="2">
    <source>
        <dbReference type="ARBA" id="ARBA00004524"/>
    </source>
</evidence>